<proteinExistence type="inferred from homology"/>
<dbReference type="EMBL" id="VHIQ01000001">
    <property type="protein sequence ID" value="TPV35637.1"/>
    <property type="molecule type" value="Genomic_DNA"/>
</dbReference>
<comment type="caution">
    <text evidence="7">The sequence shown here is derived from an EMBL/GenBank/DDBJ whole genome shotgun (WGS) entry which is preliminary data.</text>
</comment>
<dbReference type="InterPro" id="IPR005966">
    <property type="entry name" value="D-Cys_desShydrase"/>
</dbReference>
<dbReference type="Proteomes" id="UP000317332">
    <property type="component" value="Unassembled WGS sequence"/>
</dbReference>
<dbReference type="NCBIfam" id="TIGR01275">
    <property type="entry name" value="ACC_deam_rel"/>
    <property type="match status" value="1"/>
</dbReference>
<dbReference type="PIRSF" id="PIRSF006278">
    <property type="entry name" value="ACCD_DCysDesulf"/>
    <property type="match status" value="1"/>
</dbReference>
<name>A0A506PQT9_9FLAO</name>
<organism evidence="7 8">
    <name type="scientific">Paucihalobacter ruber</name>
    <dbReference type="NCBI Taxonomy" id="2567861"/>
    <lineage>
        <taxon>Bacteria</taxon>
        <taxon>Pseudomonadati</taxon>
        <taxon>Bacteroidota</taxon>
        <taxon>Flavobacteriia</taxon>
        <taxon>Flavobacteriales</taxon>
        <taxon>Flavobacteriaceae</taxon>
        <taxon>Paucihalobacter</taxon>
    </lineage>
</organism>
<feature type="domain" description="Tryptophan synthase beta chain-like PALP" evidence="6">
    <location>
        <begin position="8"/>
        <end position="313"/>
    </location>
</feature>
<dbReference type="PANTHER" id="PTHR43780:SF2">
    <property type="entry name" value="1-AMINOCYCLOPROPANE-1-CARBOXYLATE DEAMINASE-RELATED"/>
    <property type="match status" value="1"/>
</dbReference>
<evidence type="ECO:0000256" key="2">
    <source>
        <dbReference type="ARBA" id="ARBA00008639"/>
    </source>
</evidence>
<feature type="modified residue" description="N6-(pyridoxal phosphate)lysine" evidence="5">
    <location>
        <position position="47"/>
    </location>
</feature>
<comment type="cofactor">
    <cofactor evidence="1">
        <name>pyridoxal 5'-phosphate</name>
        <dbReference type="ChEBI" id="CHEBI:597326"/>
    </cofactor>
</comment>
<reference evidence="7 8" key="1">
    <citation type="submission" date="2019-06" db="EMBL/GenBank/DDBJ databases">
        <title>Flavobacteriaceae Paucihalobacterium erythroidium CWB-1, complete genome.</title>
        <authorList>
            <person name="Wu S."/>
        </authorList>
    </citation>
    <scope>NUCLEOTIDE SEQUENCE [LARGE SCALE GENOMIC DNA]</scope>
    <source>
        <strain evidence="7 8">CWB-1</strain>
    </source>
</reference>
<dbReference type="RefSeq" id="WP_140988647.1">
    <property type="nucleotide sequence ID" value="NZ_VHIQ01000001.1"/>
</dbReference>
<evidence type="ECO:0000256" key="3">
    <source>
        <dbReference type="ARBA" id="ARBA00022898"/>
    </source>
</evidence>
<comment type="similarity">
    <text evidence="2">Belongs to the ACC deaminase/D-cysteine desulfhydrase family.</text>
</comment>
<sequence length="326" mass="35565">MIPFNSILLGFYPTPLTMLTSLTRHLAGPEIYIKRDDLTGLAFGGNKTRKLEFLLGDAKSKNCDTIITAGAQQSNHCRQTAAASALLGMECHLVLGGEEPSDFNGNLLLDKLFGAHLHYCGNLRKGEKIPEIVEQLKSNGKTPYIIPYGGSNSIGTLGFVGAVEELKIQMKDKSLQFSHIIFASSSGGTHAGLMVGKALYNIDTEILGIGIDKDEIEGMTLEKFIVKLANTTARKLNLEMKFHKNDIYLNNNYLGEGYGIVGEAEKEAIDLLARSEGILLDPVYTAKAMAGLIDLIRKQQFDKKDKVLFWHTGGTPALFPCASKLV</sequence>
<evidence type="ECO:0000313" key="8">
    <source>
        <dbReference type="Proteomes" id="UP000317332"/>
    </source>
</evidence>
<dbReference type="InterPro" id="IPR001926">
    <property type="entry name" value="TrpB-like_PALP"/>
</dbReference>
<keyword evidence="8" id="KW-1185">Reference proteome</keyword>
<dbReference type="SUPFAM" id="SSF53686">
    <property type="entry name" value="Tryptophan synthase beta subunit-like PLP-dependent enzymes"/>
    <property type="match status" value="1"/>
</dbReference>
<dbReference type="PANTHER" id="PTHR43780">
    <property type="entry name" value="1-AMINOCYCLOPROPANE-1-CARBOXYLATE DEAMINASE-RELATED"/>
    <property type="match status" value="1"/>
</dbReference>
<dbReference type="AlphaFoldDB" id="A0A506PQT9"/>
<evidence type="ECO:0000256" key="4">
    <source>
        <dbReference type="PIRSR" id="PIRSR006278-1"/>
    </source>
</evidence>
<dbReference type="InterPro" id="IPR036052">
    <property type="entry name" value="TrpB-like_PALP_sf"/>
</dbReference>
<feature type="active site" description="Nucleophile" evidence="4">
    <location>
        <position position="74"/>
    </location>
</feature>
<keyword evidence="3 5" id="KW-0663">Pyridoxal phosphate</keyword>
<dbReference type="Pfam" id="PF00291">
    <property type="entry name" value="PALP"/>
    <property type="match status" value="1"/>
</dbReference>
<evidence type="ECO:0000256" key="1">
    <source>
        <dbReference type="ARBA" id="ARBA00001933"/>
    </source>
</evidence>
<evidence type="ECO:0000313" key="7">
    <source>
        <dbReference type="EMBL" id="TPV35637.1"/>
    </source>
</evidence>
<protein>
    <submittedName>
        <fullName evidence="7">D-cysteine desulfhydrase family protein</fullName>
    </submittedName>
</protein>
<dbReference type="Gene3D" id="3.40.50.1100">
    <property type="match status" value="2"/>
</dbReference>
<evidence type="ECO:0000256" key="5">
    <source>
        <dbReference type="PIRSR" id="PIRSR006278-2"/>
    </source>
</evidence>
<dbReference type="GO" id="GO:0019148">
    <property type="term" value="F:D-cysteine desulfhydrase activity"/>
    <property type="evidence" value="ECO:0007669"/>
    <property type="project" value="TreeGrafter"/>
</dbReference>
<dbReference type="InterPro" id="IPR027278">
    <property type="entry name" value="ACCD_DCysDesulf"/>
</dbReference>
<dbReference type="OrthoDB" id="9801249at2"/>
<evidence type="ECO:0000259" key="6">
    <source>
        <dbReference type="Pfam" id="PF00291"/>
    </source>
</evidence>
<gene>
    <name evidence="7" type="ORF">FJ651_01625</name>
</gene>
<accession>A0A506PQT9</accession>